<evidence type="ECO:0000259" key="7">
    <source>
        <dbReference type="PROSITE" id="PS51194"/>
    </source>
</evidence>
<dbReference type="InterPro" id="IPR011545">
    <property type="entry name" value="DEAD/DEAH_box_helicase_dom"/>
</dbReference>
<comment type="caution">
    <text evidence="8">The sequence shown here is derived from an EMBL/GenBank/DDBJ whole genome shotgun (WGS) entry which is preliminary data.</text>
</comment>
<evidence type="ECO:0000256" key="2">
    <source>
        <dbReference type="ARBA" id="ARBA00022801"/>
    </source>
</evidence>
<evidence type="ECO:0000256" key="3">
    <source>
        <dbReference type="ARBA" id="ARBA00022806"/>
    </source>
</evidence>
<dbReference type="Pfam" id="PF00271">
    <property type="entry name" value="Helicase_C"/>
    <property type="match status" value="1"/>
</dbReference>
<evidence type="ECO:0000256" key="1">
    <source>
        <dbReference type="ARBA" id="ARBA00022741"/>
    </source>
</evidence>
<dbReference type="SMART" id="SM00490">
    <property type="entry name" value="HELICc"/>
    <property type="match status" value="1"/>
</dbReference>
<dbReference type="Proteomes" id="UP001296943">
    <property type="component" value="Unassembled WGS sequence"/>
</dbReference>
<name>A0ABS2MV89_9BACI</name>
<evidence type="ECO:0000313" key="8">
    <source>
        <dbReference type="EMBL" id="MBM7569795.1"/>
    </source>
</evidence>
<sequence length="516" mass="59866">MMLLEDELKKHFGFSSFRTGQREIISDILNNKDVLGVLPTGSGKSLCYQLPARIIDGSVIVVSPLISLMVDQVKQLIASGFKDVVAINSFLSFSEKELAYKQIDSYKLIYVSPEMLQNKRFVKLLSTIKIGLFVIDEAHCISQWGHEFRPDYLKLDFIIKALNNPTVLALTATATPSVQADILNQLQCKSMKKHIHSMDRNNITFAVEAFDNIDKKIDFLVKVLAKYPVPTMVYFSSRNWTERVSSILESRLSNRSIAFYHGGMDQTERLLVQQQFMNGQLDIICCTSAFGMGINKKDVRLIIHFHLPTQVESFIQEVGRAGRDGESSVSLVLAAPNDDKLSKLLIERELPTHDQVKELCYYLNSQQGNIINEEFLIELFQLTEIQWRFLRYQLEKHDMIIDSKIMSRNKEVEVIIDEINRFILLRNRYKYEKFAELENWVTIKNCRRKGLFSSFQKYIDEPKFYCCDKCDFNILEWKPILKEKNVQSLDWKEKLKELFLQGEKHVETSRTYKADV</sequence>
<organism evidence="8 9">
    <name type="scientific">Aquibacillus albus</name>
    <dbReference type="NCBI Taxonomy" id="1168171"/>
    <lineage>
        <taxon>Bacteria</taxon>
        <taxon>Bacillati</taxon>
        <taxon>Bacillota</taxon>
        <taxon>Bacilli</taxon>
        <taxon>Bacillales</taxon>
        <taxon>Bacillaceae</taxon>
        <taxon>Aquibacillus</taxon>
    </lineage>
</organism>
<dbReference type="InterPro" id="IPR027417">
    <property type="entry name" value="P-loop_NTPase"/>
</dbReference>
<dbReference type="SUPFAM" id="SSF52540">
    <property type="entry name" value="P-loop containing nucleoside triphosphate hydrolases"/>
    <property type="match status" value="1"/>
</dbReference>
<dbReference type="InterPro" id="IPR002464">
    <property type="entry name" value="DNA/RNA_helicase_DEAH_CS"/>
</dbReference>
<dbReference type="PROSITE" id="PS51194">
    <property type="entry name" value="HELICASE_CTER"/>
    <property type="match status" value="1"/>
</dbReference>
<accession>A0ABS2MV89</accession>
<reference evidence="8 9" key="1">
    <citation type="submission" date="2021-01" db="EMBL/GenBank/DDBJ databases">
        <title>Genomic Encyclopedia of Type Strains, Phase IV (KMG-IV): sequencing the most valuable type-strain genomes for metagenomic binning, comparative biology and taxonomic classification.</title>
        <authorList>
            <person name="Goeker M."/>
        </authorList>
    </citation>
    <scope>NUCLEOTIDE SEQUENCE [LARGE SCALE GENOMIC DNA]</scope>
    <source>
        <strain evidence="8 9">DSM 23711</strain>
    </source>
</reference>
<keyword evidence="4" id="KW-0067">ATP-binding</keyword>
<evidence type="ECO:0000256" key="4">
    <source>
        <dbReference type="ARBA" id="ARBA00022840"/>
    </source>
</evidence>
<proteinExistence type="predicted"/>
<keyword evidence="3 8" id="KW-0347">Helicase</keyword>
<dbReference type="EC" id="3.6.4.12" evidence="8"/>
<keyword evidence="2 8" id="KW-0378">Hydrolase</keyword>
<feature type="domain" description="Helicase ATP-binding" evidence="6">
    <location>
        <begin position="25"/>
        <end position="192"/>
    </location>
</feature>
<dbReference type="PROSITE" id="PS00690">
    <property type="entry name" value="DEAH_ATP_HELICASE"/>
    <property type="match status" value="1"/>
</dbReference>
<dbReference type="CDD" id="cd17920">
    <property type="entry name" value="DEXHc_RecQ"/>
    <property type="match status" value="1"/>
</dbReference>
<feature type="domain" description="Helicase C-terminal" evidence="7">
    <location>
        <begin position="216"/>
        <end position="371"/>
    </location>
</feature>
<dbReference type="GO" id="GO:0016787">
    <property type="term" value="F:hydrolase activity"/>
    <property type="evidence" value="ECO:0007669"/>
    <property type="project" value="UniProtKB-KW"/>
</dbReference>
<dbReference type="Gene3D" id="3.40.50.300">
    <property type="entry name" value="P-loop containing nucleotide triphosphate hydrolases"/>
    <property type="match status" value="2"/>
</dbReference>
<dbReference type="InterPro" id="IPR004589">
    <property type="entry name" value="DNA_helicase_ATP-dep_RecQ"/>
</dbReference>
<dbReference type="NCBIfam" id="TIGR00614">
    <property type="entry name" value="recQ_fam"/>
    <property type="match status" value="1"/>
</dbReference>
<keyword evidence="5" id="KW-0238">DNA-binding</keyword>
<keyword evidence="1" id="KW-0547">Nucleotide-binding</keyword>
<dbReference type="InterPro" id="IPR001650">
    <property type="entry name" value="Helicase_C-like"/>
</dbReference>
<protein>
    <submittedName>
        <fullName evidence="8">ATP-dependent DNA helicase RecQ</fullName>
        <ecNumber evidence="8">3.6.4.12</ecNumber>
    </submittedName>
</protein>
<keyword evidence="9" id="KW-1185">Reference proteome</keyword>
<dbReference type="EMBL" id="JAFBDR010000001">
    <property type="protein sequence ID" value="MBM7569795.1"/>
    <property type="molecule type" value="Genomic_DNA"/>
</dbReference>
<gene>
    <name evidence="8" type="ORF">JOC48_000264</name>
</gene>
<dbReference type="PROSITE" id="PS51192">
    <property type="entry name" value="HELICASE_ATP_BIND_1"/>
    <property type="match status" value="1"/>
</dbReference>
<dbReference type="PANTHER" id="PTHR13710:SF84">
    <property type="entry name" value="ATP-DEPENDENT DNA HELICASE RECS-RELATED"/>
    <property type="match status" value="1"/>
</dbReference>
<dbReference type="GO" id="GO:0003678">
    <property type="term" value="F:DNA helicase activity"/>
    <property type="evidence" value="ECO:0007669"/>
    <property type="project" value="UniProtKB-EC"/>
</dbReference>
<evidence type="ECO:0000259" key="6">
    <source>
        <dbReference type="PROSITE" id="PS51192"/>
    </source>
</evidence>
<dbReference type="InterPro" id="IPR014001">
    <property type="entry name" value="Helicase_ATP-bd"/>
</dbReference>
<evidence type="ECO:0000256" key="5">
    <source>
        <dbReference type="ARBA" id="ARBA00023125"/>
    </source>
</evidence>
<dbReference type="SMART" id="SM00487">
    <property type="entry name" value="DEXDc"/>
    <property type="match status" value="1"/>
</dbReference>
<dbReference type="PANTHER" id="PTHR13710">
    <property type="entry name" value="DNA HELICASE RECQ FAMILY MEMBER"/>
    <property type="match status" value="1"/>
</dbReference>
<dbReference type="Pfam" id="PF00270">
    <property type="entry name" value="DEAD"/>
    <property type="match status" value="1"/>
</dbReference>
<evidence type="ECO:0000313" key="9">
    <source>
        <dbReference type="Proteomes" id="UP001296943"/>
    </source>
</evidence>